<evidence type="ECO:0000256" key="2">
    <source>
        <dbReference type="SAM" id="Phobius"/>
    </source>
</evidence>
<evidence type="ECO:0000313" key="4">
    <source>
        <dbReference type="Proteomes" id="UP000551758"/>
    </source>
</evidence>
<organism evidence="3 4">
    <name type="scientific">Diceros bicornis minor</name>
    <name type="common">South-central black rhinoceros</name>
    <dbReference type="NCBI Taxonomy" id="77932"/>
    <lineage>
        <taxon>Eukaryota</taxon>
        <taxon>Metazoa</taxon>
        <taxon>Chordata</taxon>
        <taxon>Craniata</taxon>
        <taxon>Vertebrata</taxon>
        <taxon>Euteleostomi</taxon>
        <taxon>Mammalia</taxon>
        <taxon>Eutheria</taxon>
        <taxon>Laurasiatheria</taxon>
        <taxon>Perissodactyla</taxon>
        <taxon>Rhinocerotidae</taxon>
        <taxon>Diceros</taxon>
    </lineage>
</organism>
<protein>
    <submittedName>
        <fullName evidence="3">Uncharacterized protein</fullName>
    </submittedName>
</protein>
<feature type="compositionally biased region" description="Basic and acidic residues" evidence="1">
    <location>
        <begin position="149"/>
        <end position="158"/>
    </location>
</feature>
<feature type="region of interest" description="Disordered" evidence="1">
    <location>
        <begin position="394"/>
        <end position="482"/>
    </location>
</feature>
<dbReference type="Pfam" id="PF15125">
    <property type="entry name" value="TMEM238"/>
    <property type="match status" value="1"/>
</dbReference>
<keyword evidence="4" id="KW-1185">Reference proteome</keyword>
<sequence>MELSRNSSDGTRRWTRLGRCRHFFWLGVVFDTVGLTVLFTGVFADLLFYDLLLYLGSIIIFFSLLWWVFWYTGNIELSAEDALKRPFPVPSSTVVEALSQGVGHRLSFTVCSVSTTLLRIRRRRRPRRVVQRTASLSMTVTDQVERQLEKEAQDKDGMRSVQESGAAQDVCRGDLGPKAETVEGSEAVRPPGPDAGPLDPEAGLPRFVKRPSAHLVQPEFSLPPLDQAPPPAILPSESLPVVPLASTCQPLAILTSKSHSVLSWASVSQPPVTLASASQPAVPLASTSQLPLILASQSLSAVPLSSTSQTLVPVASQSHPLVPPPAQSRLPVPLASQSQLQNVSWDSQTQPVQASQAQAGATPLPLIQLLPAQPFQTQPMDLWAAPAVPDLQALYPTQQGPHSSSLVQEIAPGQAASTEEFRKQPVAQAFETPPPAGQELSRDLLDTASPLPEPPAPATQAQHSVPSESAPAPASEKKSPAL</sequence>
<accession>A0A7J7ERS4</accession>
<dbReference type="Proteomes" id="UP000551758">
    <property type="component" value="Unassembled WGS sequence"/>
</dbReference>
<proteinExistence type="predicted"/>
<dbReference type="EMBL" id="JACDTQ010002452">
    <property type="protein sequence ID" value="KAF5918378.1"/>
    <property type="molecule type" value="Genomic_DNA"/>
</dbReference>
<reference evidence="3 4" key="1">
    <citation type="journal article" date="2020" name="Mol. Biol. Evol.">
        <title>Interspecific Gene Flow and the Evolution of Specialization in Black and White Rhinoceros.</title>
        <authorList>
            <person name="Moodley Y."/>
            <person name="Westbury M.V."/>
            <person name="Russo I.M."/>
            <person name="Gopalakrishnan S."/>
            <person name="Rakotoarivelo A."/>
            <person name="Olsen R.A."/>
            <person name="Prost S."/>
            <person name="Tunstall T."/>
            <person name="Ryder O.A."/>
            <person name="Dalen L."/>
            <person name="Bruford M.W."/>
        </authorList>
    </citation>
    <scope>NUCLEOTIDE SEQUENCE [LARGE SCALE GENOMIC DNA]</scope>
    <source>
        <strain evidence="3">SBR-YM</strain>
        <tissue evidence="3">Skin</tissue>
    </source>
</reference>
<dbReference type="OrthoDB" id="9047238at2759"/>
<feature type="compositionally biased region" description="Basic and acidic residues" evidence="1">
    <location>
        <begin position="171"/>
        <end position="181"/>
    </location>
</feature>
<feature type="transmembrane region" description="Helical" evidence="2">
    <location>
        <begin position="23"/>
        <end position="44"/>
    </location>
</feature>
<dbReference type="PANTHER" id="PTHR28613:SF6">
    <property type="entry name" value="RIKEN CDNA A930007A09 GENE"/>
    <property type="match status" value="1"/>
</dbReference>
<comment type="caution">
    <text evidence="3">The sequence shown here is derived from an EMBL/GenBank/DDBJ whole genome shotgun (WGS) entry which is preliminary data.</text>
</comment>
<keyword evidence="2" id="KW-1133">Transmembrane helix</keyword>
<dbReference type="PANTHER" id="PTHR28613">
    <property type="entry name" value="SI:CH211-232M10.4-RELATED"/>
    <property type="match status" value="1"/>
</dbReference>
<evidence type="ECO:0000313" key="3">
    <source>
        <dbReference type="EMBL" id="KAF5918378.1"/>
    </source>
</evidence>
<dbReference type="AlphaFoldDB" id="A0A7J7ERS4"/>
<evidence type="ECO:0000256" key="1">
    <source>
        <dbReference type="SAM" id="MobiDB-lite"/>
    </source>
</evidence>
<feature type="region of interest" description="Disordered" evidence="1">
    <location>
        <begin position="149"/>
        <end position="205"/>
    </location>
</feature>
<feature type="transmembrane region" description="Helical" evidence="2">
    <location>
        <begin position="51"/>
        <end position="70"/>
    </location>
</feature>
<keyword evidence="2" id="KW-0472">Membrane</keyword>
<dbReference type="InterPro" id="IPR029365">
    <property type="entry name" value="TMEM238"/>
</dbReference>
<name>A0A7J7ERS4_DICBM</name>
<gene>
    <name evidence="3" type="ORF">HPG69_011818</name>
</gene>
<keyword evidence="2" id="KW-0812">Transmembrane</keyword>
<feature type="compositionally biased region" description="Polar residues" evidence="1">
    <location>
        <begin position="395"/>
        <end position="407"/>
    </location>
</feature>